<organism evidence="1">
    <name type="scientific">Rhizophagus irregularis (strain DAOM 181602 / DAOM 197198 / MUCL 43194)</name>
    <name type="common">Arbuscular mycorrhizal fungus</name>
    <name type="synonym">Glomus intraradices</name>
    <dbReference type="NCBI Taxonomy" id="747089"/>
    <lineage>
        <taxon>Eukaryota</taxon>
        <taxon>Fungi</taxon>
        <taxon>Fungi incertae sedis</taxon>
        <taxon>Mucoromycota</taxon>
        <taxon>Glomeromycotina</taxon>
        <taxon>Glomeromycetes</taxon>
        <taxon>Glomerales</taxon>
        <taxon>Glomeraceae</taxon>
        <taxon>Rhizophagus</taxon>
    </lineage>
</organism>
<dbReference type="HOGENOM" id="CLU_2484486_0_0_1"/>
<gene>
    <name evidence="1" type="ORF">GLOINDRAFT_35548</name>
</gene>
<reference evidence="1" key="1">
    <citation type="submission" date="2013-07" db="EMBL/GenBank/DDBJ databases">
        <title>The genome of an arbuscular mycorrhizal fungus provides insights into the evolution of the oldest plant symbiosis.</title>
        <authorList>
            <consortium name="DOE Joint Genome Institute"/>
            <person name="Tisserant E."/>
            <person name="Malbreil M."/>
            <person name="Kuo A."/>
            <person name="Kohler A."/>
            <person name="Symeonidi A."/>
            <person name="Balestrini R."/>
            <person name="Charron P."/>
            <person name="Duensing N."/>
            <person name="Frei-dit-Frey N."/>
            <person name="Gianinazzi-Pearson V."/>
            <person name="Gilbert B."/>
            <person name="Handa Y."/>
            <person name="Hijri M."/>
            <person name="Kaul R."/>
            <person name="Kawaguchi M."/>
            <person name="Krajinski F."/>
            <person name="Lammers P."/>
            <person name="Lapierre D."/>
            <person name="Masclaux F.G."/>
            <person name="Murat C."/>
            <person name="Morin E."/>
            <person name="Ndikumana S."/>
            <person name="Pagni M."/>
            <person name="Petitpierre D."/>
            <person name="Requena N."/>
            <person name="Rosikiewicz P."/>
            <person name="Riley R."/>
            <person name="Saito K."/>
            <person name="San Clemente H."/>
            <person name="Shapiro H."/>
            <person name="van Tuinen D."/>
            <person name="Becard G."/>
            <person name="Bonfante P."/>
            <person name="Paszkowski U."/>
            <person name="Shachar-Hill Y."/>
            <person name="Young J.P."/>
            <person name="Sanders I.R."/>
            <person name="Henrissat B."/>
            <person name="Rensing S.A."/>
            <person name="Grigoriev I.V."/>
            <person name="Corradi N."/>
            <person name="Roux C."/>
            <person name="Martin F."/>
        </authorList>
    </citation>
    <scope>NUCLEOTIDE SEQUENCE</scope>
    <source>
        <strain evidence="1">DAOM 197198</strain>
    </source>
</reference>
<sequence>MWAVLCTVFLAVQLSLTLLKSLIKFLLKALISPSLTIHTLLNRMYVYVYFSSATTKESAIGITCALKDIGFTWHELNEVFSLCHYCG</sequence>
<proteinExistence type="predicted"/>
<protein>
    <submittedName>
        <fullName evidence="1">Uncharacterized protein</fullName>
    </submittedName>
</protein>
<evidence type="ECO:0000313" key="1">
    <source>
        <dbReference type="EMBL" id="ESA05415.1"/>
    </source>
</evidence>
<dbReference type="EMBL" id="KI293040">
    <property type="protein sequence ID" value="ESA05415.1"/>
    <property type="molecule type" value="Genomic_DNA"/>
</dbReference>
<dbReference type="AlphaFoldDB" id="U9TB82"/>
<name>U9TB82_RHIID</name>
<accession>U9TB82</accession>